<dbReference type="NCBIfam" id="TIGR00551">
    <property type="entry name" value="nadB"/>
    <property type="match status" value="1"/>
</dbReference>
<dbReference type="Pfam" id="PF00890">
    <property type="entry name" value="FAD_binding_2"/>
    <property type="match status" value="1"/>
</dbReference>
<dbReference type="SUPFAM" id="SSF51905">
    <property type="entry name" value="FAD/NAD(P)-binding domain"/>
    <property type="match status" value="1"/>
</dbReference>
<keyword evidence="7 13" id="KW-0662">Pyridine nucleotide biosynthesis</keyword>
<dbReference type="GO" id="GO:0005737">
    <property type="term" value="C:cytoplasm"/>
    <property type="evidence" value="ECO:0007669"/>
    <property type="project" value="UniProtKB-SubCell"/>
</dbReference>
<dbReference type="InterPro" id="IPR036188">
    <property type="entry name" value="FAD/NAD-bd_sf"/>
</dbReference>
<comment type="subcellular location">
    <subcellularLocation>
        <location evidence="13">Cytoplasm</location>
    </subcellularLocation>
</comment>
<dbReference type="EC" id="1.4.3.16" evidence="4 11"/>
<dbReference type="AlphaFoldDB" id="A0A5C0SAE8"/>
<comment type="cofactor">
    <cofactor evidence="1 13">
        <name>FAD</name>
        <dbReference type="ChEBI" id="CHEBI:57692"/>
    </cofactor>
</comment>
<dbReference type="EMBL" id="CP042243">
    <property type="protein sequence ID" value="QEK10912.1"/>
    <property type="molecule type" value="Genomic_DNA"/>
</dbReference>
<comment type="pathway">
    <text evidence="2 13">Cofactor biosynthesis; NAD(+) biosynthesis; iminoaspartate from L-aspartate (oxidase route): step 1/1.</text>
</comment>
<dbReference type="UniPathway" id="UPA00253">
    <property type="reaction ID" value="UER00326"/>
</dbReference>
<evidence type="ECO:0000313" key="18">
    <source>
        <dbReference type="Proteomes" id="UP000324646"/>
    </source>
</evidence>
<protein>
    <recommendedName>
        <fullName evidence="5 11">L-aspartate oxidase</fullName>
        <ecNumber evidence="4 11">1.4.3.16</ecNumber>
    </recommendedName>
</protein>
<dbReference type="GO" id="GO:0008734">
    <property type="term" value="F:L-aspartate oxidase activity"/>
    <property type="evidence" value="ECO:0007669"/>
    <property type="project" value="UniProtKB-UniRule"/>
</dbReference>
<evidence type="ECO:0000256" key="2">
    <source>
        <dbReference type="ARBA" id="ARBA00004950"/>
    </source>
</evidence>
<feature type="active site" description="Proton acceptor" evidence="12">
    <location>
        <position position="289"/>
    </location>
</feature>
<dbReference type="InterPro" id="IPR027477">
    <property type="entry name" value="Succ_DH/fumarate_Rdtase_cat_sf"/>
</dbReference>
<keyword evidence="14" id="KW-0472">Membrane</keyword>
<evidence type="ECO:0000256" key="5">
    <source>
        <dbReference type="ARBA" id="ARBA00021901"/>
    </source>
</evidence>
<dbReference type="PANTHER" id="PTHR42716:SF2">
    <property type="entry name" value="L-ASPARTATE OXIDASE, CHLOROPLASTIC"/>
    <property type="match status" value="1"/>
</dbReference>
<feature type="domain" description="FAD-dependent oxidoreductase 2 FAD-binding" evidence="15">
    <location>
        <begin position="20"/>
        <end position="391"/>
    </location>
</feature>
<organism evidence="17 18">
    <name type="scientific">Crassaminicella thermophila</name>
    <dbReference type="NCBI Taxonomy" id="2599308"/>
    <lineage>
        <taxon>Bacteria</taxon>
        <taxon>Bacillati</taxon>
        <taxon>Bacillota</taxon>
        <taxon>Clostridia</taxon>
        <taxon>Eubacteriales</taxon>
        <taxon>Clostridiaceae</taxon>
        <taxon>Crassaminicella</taxon>
    </lineage>
</organism>
<dbReference type="Pfam" id="PF02910">
    <property type="entry name" value="Succ_DH_flav_C"/>
    <property type="match status" value="1"/>
</dbReference>
<sequence length="522" mass="58702">MKPRYISGFHDKNIKKKYCDVVVIGTGVAGLFTALNIDHKYRVIIISKTELDENNSNLAQGGIAACIDDQDDFQSHYEDTIRAGAYYNREEATKILIEEAPKNIEKLLAYGTNLDRDEKGRLKATREGGHSKRRVLHAKDATGREIIRALAKEVRGRGNIDIQENVFAIDIITNQNAICGVLALDEKEQKVIYRTKAVVLATGGVGQVYKNTTNPSVTTGDGIAMAYRAGANIKDMEFIQFHPTAMYDKEYGQKFLISEAVRGEGAILRNADGEAFMKKYHKMADLAPRDIVARSIFIEKVKTGKPYVYLDITHKDAEFIKNRFPTIYKKCLEKGIDMTKEYIPVSPVQHYIMGGIYTDTNGKTNIKGLYACGECACTGVHGANRLASNSLLEGIVFGNRVVTALNDYVAKAVIRALPMLPMIKYENKYEKINLYKVKERLQDIMDEYVSIVRNEKGLKYALKEVEKMYQALLRDKISVKYYECINMCIVGMLIIKAALKRKESLGAHYRVDTEGQGCIINF</sequence>
<evidence type="ECO:0000256" key="14">
    <source>
        <dbReference type="SAM" id="Phobius"/>
    </source>
</evidence>
<dbReference type="InterPro" id="IPR005288">
    <property type="entry name" value="NadB"/>
</dbReference>
<feature type="transmembrane region" description="Helical" evidence="14">
    <location>
        <begin position="21"/>
        <end position="37"/>
    </location>
</feature>
<keyword evidence="14" id="KW-1133">Transmembrane helix</keyword>
<gene>
    <name evidence="17" type="primary">nadB</name>
    <name evidence="17" type="ORF">FQB35_00175</name>
</gene>
<evidence type="ECO:0000256" key="12">
    <source>
        <dbReference type="PIRSR" id="PIRSR000171-1"/>
    </source>
</evidence>
<dbReference type="InterPro" id="IPR015939">
    <property type="entry name" value="Fum_Rdtase/Succ_DH_flav-like_C"/>
</dbReference>
<comment type="similarity">
    <text evidence="3 13">Belongs to the FAD-dependent oxidoreductase 2 family. NadB subfamily.</text>
</comment>
<evidence type="ECO:0000256" key="3">
    <source>
        <dbReference type="ARBA" id="ARBA00008562"/>
    </source>
</evidence>
<dbReference type="PIRSF" id="PIRSF000171">
    <property type="entry name" value="SDHA_APRA_LASPO"/>
    <property type="match status" value="1"/>
</dbReference>
<dbReference type="SUPFAM" id="SSF56425">
    <property type="entry name" value="Succinate dehydrogenase/fumarate reductase flavoprotein, catalytic domain"/>
    <property type="match status" value="1"/>
</dbReference>
<evidence type="ECO:0000256" key="10">
    <source>
        <dbReference type="ARBA" id="ARBA00048305"/>
    </source>
</evidence>
<dbReference type="KEGG" id="crs:FQB35_00175"/>
<comment type="catalytic activity">
    <reaction evidence="10">
        <text>L-aspartate + O2 = iminosuccinate + H2O2</text>
        <dbReference type="Rhea" id="RHEA:25876"/>
        <dbReference type="ChEBI" id="CHEBI:15379"/>
        <dbReference type="ChEBI" id="CHEBI:16240"/>
        <dbReference type="ChEBI" id="CHEBI:29991"/>
        <dbReference type="ChEBI" id="CHEBI:77875"/>
        <dbReference type="EC" id="1.4.3.16"/>
    </reaction>
    <physiologicalReaction direction="left-to-right" evidence="10">
        <dbReference type="Rhea" id="RHEA:25877"/>
    </physiologicalReaction>
</comment>
<dbReference type="Proteomes" id="UP000324646">
    <property type="component" value="Chromosome"/>
</dbReference>
<feature type="domain" description="Fumarate reductase/succinate dehydrogenase flavoprotein-like C-terminal" evidence="16">
    <location>
        <begin position="439"/>
        <end position="513"/>
    </location>
</feature>
<evidence type="ECO:0000259" key="15">
    <source>
        <dbReference type="Pfam" id="PF00890"/>
    </source>
</evidence>
<evidence type="ECO:0000256" key="11">
    <source>
        <dbReference type="NCBIfam" id="TIGR00551"/>
    </source>
</evidence>
<evidence type="ECO:0000256" key="7">
    <source>
        <dbReference type="ARBA" id="ARBA00022642"/>
    </source>
</evidence>
<dbReference type="PRINTS" id="PR00368">
    <property type="entry name" value="FADPNR"/>
</dbReference>
<evidence type="ECO:0000313" key="17">
    <source>
        <dbReference type="EMBL" id="QEK10912.1"/>
    </source>
</evidence>
<evidence type="ECO:0000256" key="6">
    <source>
        <dbReference type="ARBA" id="ARBA00022630"/>
    </source>
</evidence>
<keyword evidence="9 13" id="KW-0560">Oxidoreductase</keyword>
<evidence type="ECO:0000259" key="16">
    <source>
        <dbReference type="Pfam" id="PF02910"/>
    </source>
</evidence>
<evidence type="ECO:0000256" key="1">
    <source>
        <dbReference type="ARBA" id="ARBA00001974"/>
    </source>
</evidence>
<dbReference type="FunFam" id="3.90.700.10:FF:000002">
    <property type="entry name" value="L-aspartate oxidase"/>
    <property type="match status" value="1"/>
</dbReference>
<keyword evidence="6 13" id="KW-0285">Flavoprotein</keyword>
<dbReference type="Gene3D" id="1.20.58.100">
    <property type="entry name" value="Fumarate reductase/succinate dehydrogenase flavoprotein-like, C-terminal domain"/>
    <property type="match status" value="1"/>
</dbReference>
<dbReference type="Gene3D" id="3.90.700.10">
    <property type="entry name" value="Succinate dehydrogenase/fumarate reductase flavoprotein, catalytic domain"/>
    <property type="match status" value="1"/>
</dbReference>
<dbReference type="OrthoDB" id="9806724at2"/>
<keyword evidence="14" id="KW-0812">Transmembrane</keyword>
<dbReference type="GO" id="GO:0034628">
    <property type="term" value="P:'de novo' NAD+ biosynthetic process from L-aspartate"/>
    <property type="evidence" value="ECO:0007669"/>
    <property type="project" value="TreeGrafter"/>
</dbReference>
<evidence type="ECO:0000256" key="8">
    <source>
        <dbReference type="ARBA" id="ARBA00022827"/>
    </source>
</evidence>
<accession>A0A5C0SAE8</accession>
<dbReference type="InterPro" id="IPR003953">
    <property type="entry name" value="FAD-dep_OxRdtase_2_FAD-bd"/>
</dbReference>
<evidence type="ECO:0000256" key="9">
    <source>
        <dbReference type="ARBA" id="ARBA00023002"/>
    </source>
</evidence>
<dbReference type="Gene3D" id="3.50.50.60">
    <property type="entry name" value="FAD/NAD(P)-binding domain"/>
    <property type="match status" value="1"/>
</dbReference>
<keyword evidence="8 13" id="KW-0274">FAD</keyword>
<dbReference type="GO" id="GO:0033765">
    <property type="term" value="F:steroid dehydrogenase activity, acting on the CH-CH group of donors"/>
    <property type="evidence" value="ECO:0007669"/>
    <property type="project" value="UniProtKB-ARBA"/>
</dbReference>
<keyword evidence="18" id="KW-1185">Reference proteome</keyword>
<name>A0A5C0SAE8_CRATE</name>
<evidence type="ECO:0000256" key="13">
    <source>
        <dbReference type="RuleBase" id="RU362049"/>
    </source>
</evidence>
<dbReference type="NCBIfam" id="NF004820">
    <property type="entry name" value="PRK06175.1"/>
    <property type="match status" value="1"/>
</dbReference>
<dbReference type="SUPFAM" id="SSF46977">
    <property type="entry name" value="Succinate dehydrogenase/fumarate reductase flavoprotein C-terminal domain"/>
    <property type="match status" value="1"/>
</dbReference>
<evidence type="ECO:0000256" key="4">
    <source>
        <dbReference type="ARBA" id="ARBA00012173"/>
    </source>
</evidence>
<comment type="function">
    <text evidence="13">Catalyzes the oxidation of L-aspartate to iminoaspartate.</text>
</comment>
<proteinExistence type="inferred from homology"/>
<dbReference type="RefSeq" id="WP_148807986.1">
    <property type="nucleotide sequence ID" value="NZ_CP042243.1"/>
</dbReference>
<dbReference type="PANTHER" id="PTHR42716">
    <property type="entry name" value="L-ASPARTATE OXIDASE"/>
    <property type="match status" value="1"/>
</dbReference>
<reference evidence="17 18" key="1">
    <citation type="submission" date="2019-07" db="EMBL/GenBank/DDBJ databases">
        <title>Complete genome of Crassaminicella thermophila SY095.</title>
        <authorList>
            <person name="Li X."/>
        </authorList>
    </citation>
    <scope>NUCLEOTIDE SEQUENCE [LARGE SCALE GENOMIC DNA]</scope>
    <source>
        <strain evidence="17 18">SY095</strain>
    </source>
</reference>
<dbReference type="InterPro" id="IPR037099">
    <property type="entry name" value="Fum_R/Succ_DH_flav-like_C_sf"/>
</dbReference>